<name>A0A1I7B5U9_9ACTN</name>
<evidence type="ECO:0000313" key="2">
    <source>
        <dbReference type="EMBL" id="SFT82484.1"/>
    </source>
</evidence>
<protein>
    <submittedName>
        <fullName evidence="2">Uncharacterized protein</fullName>
    </submittedName>
</protein>
<dbReference type="Proteomes" id="UP000199546">
    <property type="component" value="Unassembled WGS sequence"/>
</dbReference>
<accession>A0A1I7B5U9</accession>
<dbReference type="EMBL" id="FPBA01000012">
    <property type="protein sequence ID" value="SFT82484.1"/>
    <property type="molecule type" value="Genomic_DNA"/>
</dbReference>
<gene>
    <name evidence="2" type="ORF">SAMN05660657_03305</name>
</gene>
<organism evidence="2 3">
    <name type="scientific">Geodermatophilus amargosae</name>
    <dbReference type="NCBI Taxonomy" id="1296565"/>
    <lineage>
        <taxon>Bacteria</taxon>
        <taxon>Bacillati</taxon>
        <taxon>Actinomycetota</taxon>
        <taxon>Actinomycetes</taxon>
        <taxon>Geodermatophilales</taxon>
        <taxon>Geodermatophilaceae</taxon>
        <taxon>Geodermatophilus</taxon>
    </lineage>
</organism>
<feature type="compositionally biased region" description="Low complexity" evidence="1">
    <location>
        <begin position="160"/>
        <end position="172"/>
    </location>
</feature>
<dbReference type="RefSeq" id="WP_175551634.1">
    <property type="nucleotide sequence ID" value="NZ_FPBA01000012.1"/>
</dbReference>
<evidence type="ECO:0000313" key="3">
    <source>
        <dbReference type="Proteomes" id="UP000199546"/>
    </source>
</evidence>
<dbReference type="STRING" id="1296565.SAMN05660657_03305"/>
<proteinExistence type="predicted"/>
<reference evidence="3" key="1">
    <citation type="submission" date="2016-10" db="EMBL/GenBank/DDBJ databases">
        <authorList>
            <person name="Varghese N."/>
            <person name="Submissions S."/>
        </authorList>
    </citation>
    <scope>NUCLEOTIDE SEQUENCE [LARGE SCALE GENOMIC DNA]</scope>
    <source>
        <strain evidence="3">DSM 46136</strain>
    </source>
</reference>
<keyword evidence="3" id="KW-1185">Reference proteome</keyword>
<evidence type="ECO:0000256" key="1">
    <source>
        <dbReference type="SAM" id="MobiDB-lite"/>
    </source>
</evidence>
<feature type="region of interest" description="Disordered" evidence="1">
    <location>
        <begin position="155"/>
        <end position="201"/>
    </location>
</feature>
<dbReference type="AlphaFoldDB" id="A0A1I7B5U9"/>
<sequence length="201" mass="21637">MTGEDRLRPRRGDWVTLTGGVRVSRTWMTRHTPRLLDAWCDASSEEDPRAVAARILQIAGGLESELDGGHRTPSGRDWEVLAERIDPRLVRGPDWPPLAAALDGAAAAGHDVARRLLVLASDPPLPERHPARELHWRLLDDCPAAVPRRLDAEGQATVRGSAHPGAHSGPAAPQVPADPTARRAGGEPSTPAPRHDEGATR</sequence>